<name>A0A1I3E5U4_9LACT</name>
<reference evidence="2 3" key="1">
    <citation type="submission" date="2016-10" db="EMBL/GenBank/DDBJ databases">
        <authorList>
            <person name="de Groot N.N."/>
        </authorList>
    </citation>
    <scope>NUCLEOTIDE SEQUENCE [LARGE SCALE GENOMIC DNA]</scope>
    <source>
        <strain evidence="2 3">DSM 27630</strain>
    </source>
</reference>
<dbReference type="Gene3D" id="2.20.28.30">
    <property type="entry name" value="RNA polymerase ii, chain L"/>
    <property type="match status" value="1"/>
</dbReference>
<feature type="region of interest" description="Disordered" evidence="1">
    <location>
        <begin position="1"/>
        <end position="27"/>
    </location>
</feature>
<evidence type="ECO:0000313" key="2">
    <source>
        <dbReference type="EMBL" id="SFH94233.1"/>
    </source>
</evidence>
<dbReference type="AlphaFoldDB" id="A0A1I3E5U4"/>
<dbReference type="RefSeq" id="WP_218147475.1">
    <property type="nucleotide sequence ID" value="NZ_FOQE01000071.1"/>
</dbReference>
<dbReference type="Proteomes" id="UP000198668">
    <property type="component" value="Unassembled WGS sequence"/>
</dbReference>
<dbReference type="EMBL" id="FOQE01000071">
    <property type="protein sequence ID" value="SFH94233.1"/>
    <property type="molecule type" value="Genomic_DNA"/>
</dbReference>
<proteinExistence type="predicted"/>
<accession>A0A1I3E5U4</accession>
<organism evidence="2 3">
    <name type="scientific">Pisciglobus halotolerans</name>
    <dbReference type="NCBI Taxonomy" id="745365"/>
    <lineage>
        <taxon>Bacteria</taxon>
        <taxon>Bacillati</taxon>
        <taxon>Bacillota</taxon>
        <taxon>Bacilli</taxon>
        <taxon>Lactobacillales</taxon>
        <taxon>Carnobacteriaceae</taxon>
    </lineage>
</organism>
<feature type="compositionally biased region" description="Polar residues" evidence="1">
    <location>
        <begin position="7"/>
        <end position="27"/>
    </location>
</feature>
<sequence>EDVEINSPRTHLRATNHSSNYLQGTNFRDSEGTISVSGVTQQGDNEFTGNSISFGEGGTLIFGPPENEITGECPNCRNIIVADKNKLRANSPIQCSQCGGRFLAKLP</sequence>
<evidence type="ECO:0000313" key="3">
    <source>
        <dbReference type="Proteomes" id="UP000198668"/>
    </source>
</evidence>
<evidence type="ECO:0000256" key="1">
    <source>
        <dbReference type="SAM" id="MobiDB-lite"/>
    </source>
</evidence>
<keyword evidence="3" id="KW-1185">Reference proteome</keyword>
<feature type="non-terminal residue" evidence="2">
    <location>
        <position position="1"/>
    </location>
</feature>
<protein>
    <submittedName>
        <fullName evidence="2">Uncharacterized protein</fullName>
    </submittedName>
</protein>
<gene>
    <name evidence="2" type="ORF">SAMN04489868_1715</name>
</gene>